<feature type="transmembrane region" description="Helical" evidence="2">
    <location>
        <begin position="205"/>
        <end position="230"/>
    </location>
</feature>
<dbReference type="EMBL" id="HACA01020865">
    <property type="protein sequence ID" value="CDW38226.1"/>
    <property type="molecule type" value="Transcribed_RNA"/>
</dbReference>
<keyword evidence="2" id="KW-1133">Transmembrane helix</keyword>
<sequence length="317" mass="35263">MCCSRRRSSREDDSSGKCCKGKACCCCCCSKRGATICFSIIGLIMASGVIVPPVWVYLHDQDYIKLFPMFNLARKYLSQINGDNGNQVVIFSESNKDNLTNLTSPRIEDPTDDVHFASREKYKLAIFQLLDDTEEQVQLLAFFSFCVGCLNVPLDVFLFFGATFRTSWALLPWLFFTIIEIIVIGIPFIVYSGLISLYLAAQFELYIEAGVIIGVIVMLFFLSLSSWLTVLRCYKDFGESPTYLIPDFQNFAGVDPQLTQPLLPQERSSHPGGYHLGQYPQYYPPNGGSGGGVTSRQLPSAPPPSSTHVIYPSLANA</sequence>
<feature type="transmembrane region" description="Helical" evidence="2">
    <location>
        <begin position="40"/>
        <end position="58"/>
    </location>
</feature>
<organism evidence="3">
    <name type="scientific">Lepeophtheirus salmonis</name>
    <name type="common">Salmon louse</name>
    <name type="synonym">Caligus salmonis</name>
    <dbReference type="NCBI Taxonomy" id="72036"/>
    <lineage>
        <taxon>Eukaryota</taxon>
        <taxon>Metazoa</taxon>
        <taxon>Ecdysozoa</taxon>
        <taxon>Arthropoda</taxon>
        <taxon>Crustacea</taxon>
        <taxon>Multicrustacea</taxon>
        <taxon>Hexanauplia</taxon>
        <taxon>Copepoda</taxon>
        <taxon>Siphonostomatoida</taxon>
        <taxon>Caligidae</taxon>
        <taxon>Lepeophtheirus</taxon>
    </lineage>
</organism>
<name>A0A0K2UJU4_LEPSM</name>
<feature type="transmembrane region" description="Helical" evidence="2">
    <location>
        <begin position="139"/>
        <end position="161"/>
    </location>
</feature>
<keyword evidence="2" id="KW-0812">Transmembrane</keyword>
<reference evidence="3" key="1">
    <citation type="submission" date="2014-05" db="EMBL/GenBank/DDBJ databases">
        <authorList>
            <person name="Chronopoulou M."/>
        </authorList>
    </citation>
    <scope>NUCLEOTIDE SEQUENCE</scope>
    <source>
        <tissue evidence="3">Whole organism</tissue>
    </source>
</reference>
<proteinExistence type="predicted"/>
<feature type="region of interest" description="Disordered" evidence="1">
    <location>
        <begin position="285"/>
        <end position="317"/>
    </location>
</feature>
<protein>
    <submittedName>
        <fullName evidence="3">Uncharacterized protein</fullName>
    </submittedName>
</protein>
<dbReference type="EMBL" id="HACA01020864">
    <property type="protein sequence ID" value="CDW38225.1"/>
    <property type="molecule type" value="Transcribed_RNA"/>
</dbReference>
<keyword evidence="2" id="KW-0472">Membrane</keyword>
<feature type="transmembrane region" description="Helical" evidence="2">
    <location>
        <begin position="173"/>
        <end position="199"/>
    </location>
</feature>
<evidence type="ECO:0000256" key="1">
    <source>
        <dbReference type="SAM" id="MobiDB-lite"/>
    </source>
</evidence>
<accession>A0A0K2UJU4</accession>
<evidence type="ECO:0000313" key="3">
    <source>
        <dbReference type="EMBL" id="CDW38227.1"/>
    </source>
</evidence>
<dbReference type="EMBL" id="HACA01020866">
    <property type="protein sequence ID" value="CDW38227.1"/>
    <property type="molecule type" value="Transcribed_RNA"/>
</dbReference>
<dbReference type="OrthoDB" id="10569885at2759"/>
<evidence type="ECO:0000256" key="2">
    <source>
        <dbReference type="SAM" id="Phobius"/>
    </source>
</evidence>
<dbReference type="AlphaFoldDB" id="A0A0K2UJU4"/>